<accession>A0A401UD32</accession>
<dbReference type="EMBL" id="BHXQ01000005">
    <property type="protein sequence ID" value="GCC52783.1"/>
    <property type="molecule type" value="Genomic_DNA"/>
</dbReference>
<evidence type="ECO:0000313" key="3">
    <source>
        <dbReference type="Proteomes" id="UP000288227"/>
    </source>
</evidence>
<feature type="transmembrane region" description="Helical" evidence="1">
    <location>
        <begin position="107"/>
        <end position="130"/>
    </location>
</feature>
<keyword evidence="1" id="KW-0812">Transmembrane</keyword>
<evidence type="ECO:0000313" key="2">
    <source>
        <dbReference type="EMBL" id="GCC52783.1"/>
    </source>
</evidence>
<feature type="transmembrane region" description="Helical" evidence="1">
    <location>
        <begin position="33"/>
        <end position="52"/>
    </location>
</feature>
<comment type="caution">
    <text evidence="2">The sequence shown here is derived from an EMBL/GenBank/DDBJ whole genome shotgun (WGS) entry which is preliminary data.</text>
</comment>
<dbReference type="Proteomes" id="UP000288227">
    <property type="component" value="Unassembled WGS sequence"/>
</dbReference>
<dbReference type="AlphaFoldDB" id="A0A401UD32"/>
<keyword evidence="1" id="KW-1133">Transmembrane helix</keyword>
<feature type="transmembrane region" description="Helical" evidence="1">
    <location>
        <begin position="157"/>
        <end position="181"/>
    </location>
</feature>
<proteinExistence type="predicted"/>
<keyword evidence="1" id="KW-0472">Membrane</keyword>
<dbReference type="RefSeq" id="WP_127123428.1">
    <property type="nucleotide sequence ID" value="NZ_BHXQ01000005.1"/>
</dbReference>
<organism evidence="2 3">
    <name type="scientific">Chryseotalea sanaruensis</name>
    <dbReference type="NCBI Taxonomy" id="2482724"/>
    <lineage>
        <taxon>Bacteria</taxon>
        <taxon>Pseudomonadati</taxon>
        <taxon>Bacteroidota</taxon>
        <taxon>Cytophagia</taxon>
        <taxon>Cytophagales</taxon>
        <taxon>Chryseotaleaceae</taxon>
        <taxon>Chryseotalea</taxon>
    </lineage>
</organism>
<feature type="transmembrane region" description="Helical" evidence="1">
    <location>
        <begin position="236"/>
        <end position="261"/>
    </location>
</feature>
<sequence>MKISPKATYKLTLLWAFAESGLGGLLHGLHVPVTGFVLGAFSVVIISLIACYSTNQTRDILTSTLLVLVVKFSVSPHSPLPAYVALLFQGCVGAIMFKLFRYNAFSLISFSIIAMVESAIQKPLLATIIFGKELWLAVDEYVNKLLVLTTDQTFTSFSIYFLSTYTILYAVWGVVVGIWAYKLPIKLAGLSVVEQSIINVNTLQAGPKRKRWFFIGIFLVILLLLAFYVFDMPTPLLYITRTIIIVVLIYFLITPIVRYFLKRFTAQHHSFIANFNKALPELKITLQKANQFASSHKGLYKRWSTFLLYLLYLNLQDETS</sequence>
<keyword evidence="3" id="KW-1185">Reference proteome</keyword>
<dbReference type="OrthoDB" id="877060at2"/>
<feature type="transmembrane region" description="Helical" evidence="1">
    <location>
        <begin position="212"/>
        <end position="230"/>
    </location>
</feature>
<gene>
    <name evidence="2" type="ORF">SanaruYs_30220</name>
</gene>
<evidence type="ECO:0000256" key="1">
    <source>
        <dbReference type="SAM" id="Phobius"/>
    </source>
</evidence>
<reference evidence="2 3" key="1">
    <citation type="submission" date="2018-11" db="EMBL/GenBank/DDBJ databases">
        <title>Chryseotalea sanarue gen. nov., sp., nov., a member of the family Cytophagaceae, isolated from a brackish lake in Hamamatsu Japan.</title>
        <authorList>
            <person name="Maejima Y."/>
            <person name="Iino T."/>
            <person name="Muraguchi Y."/>
            <person name="Fukuda K."/>
            <person name="Ohkuma M."/>
            <person name="Moriuchi R."/>
            <person name="Dohra H."/>
            <person name="Kimbara K."/>
            <person name="Shintani M."/>
        </authorList>
    </citation>
    <scope>NUCLEOTIDE SEQUENCE [LARGE SCALE GENOMIC DNA]</scope>
    <source>
        <strain evidence="2 3">Ys</strain>
    </source>
</reference>
<name>A0A401UD32_9BACT</name>
<protein>
    <submittedName>
        <fullName evidence="2">Uncharacterized protein</fullName>
    </submittedName>
</protein>